<evidence type="ECO:0000313" key="1">
    <source>
        <dbReference type="EMBL" id="KAA6314031.1"/>
    </source>
</evidence>
<protein>
    <recommendedName>
        <fullName evidence="2">HTH luxR-type domain-containing protein</fullName>
    </recommendedName>
</protein>
<dbReference type="EMBL" id="SNRY01005818">
    <property type="protein sequence ID" value="KAA6314031.1"/>
    <property type="molecule type" value="Genomic_DNA"/>
</dbReference>
<dbReference type="AlphaFoldDB" id="A0A5J4PYT9"/>
<organism evidence="1">
    <name type="scientific">termite gut metagenome</name>
    <dbReference type="NCBI Taxonomy" id="433724"/>
    <lineage>
        <taxon>unclassified sequences</taxon>
        <taxon>metagenomes</taxon>
        <taxon>organismal metagenomes</taxon>
    </lineage>
</organism>
<proteinExistence type="predicted"/>
<accession>A0A5J4PYT9</accession>
<feature type="non-terminal residue" evidence="1">
    <location>
        <position position="1"/>
    </location>
</feature>
<reference evidence="1" key="1">
    <citation type="submission" date="2019-03" db="EMBL/GenBank/DDBJ databases">
        <title>Single cell metagenomics reveals metabolic interactions within the superorganism composed of flagellate Streblomastix strix and complex community of Bacteroidetes bacteria on its surface.</title>
        <authorList>
            <person name="Treitli S.C."/>
            <person name="Kolisko M."/>
            <person name="Husnik F."/>
            <person name="Keeling P."/>
            <person name="Hampl V."/>
        </authorList>
    </citation>
    <scope>NUCLEOTIDE SEQUENCE</scope>
    <source>
        <strain evidence="1">STM</strain>
    </source>
</reference>
<name>A0A5J4PYT9_9ZZZZ</name>
<evidence type="ECO:0008006" key="2">
    <source>
        <dbReference type="Google" id="ProtNLM"/>
    </source>
</evidence>
<sequence>ELRIFALIRLGIDDSSQIAEFLHYSVNTIYNYRAQVKNRASVLRDDFEKLVKAIR</sequence>
<gene>
    <name evidence="1" type="ORF">EZS27_035290</name>
</gene>
<comment type="caution">
    <text evidence="1">The sequence shown here is derived from an EMBL/GenBank/DDBJ whole genome shotgun (WGS) entry which is preliminary data.</text>
</comment>